<reference evidence="2 3" key="1">
    <citation type="submission" date="2019-11" db="EMBL/GenBank/DDBJ databases">
        <title>Whole genome sequence of Oryza granulata.</title>
        <authorList>
            <person name="Li W."/>
        </authorList>
    </citation>
    <scope>NUCLEOTIDE SEQUENCE [LARGE SCALE GENOMIC DNA]</scope>
    <source>
        <strain evidence="3">cv. Menghai</strain>
        <tissue evidence="2">Leaf</tissue>
    </source>
</reference>
<protein>
    <submittedName>
        <fullName evidence="2">Uncharacterized protein</fullName>
    </submittedName>
</protein>
<dbReference type="OrthoDB" id="719395at2759"/>
<gene>
    <name evidence="2" type="ORF">E2562_030451</name>
</gene>
<proteinExistence type="predicted"/>
<evidence type="ECO:0000313" key="3">
    <source>
        <dbReference type="Proteomes" id="UP000479710"/>
    </source>
</evidence>
<dbReference type="Proteomes" id="UP000479710">
    <property type="component" value="Unassembled WGS sequence"/>
</dbReference>
<evidence type="ECO:0000256" key="1">
    <source>
        <dbReference type="SAM" id="MobiDB-lite"/>
    </source>
</evidence>
<organism evidence="2 3">
    <name type="scientific">Oryza meyeriana var. granulata</name>
    <dbReference type="NCBI Taxonomy" id="110450"/>
    <lineage>
        <taxon>Eukaryota</taxon>
        <taxon>Viridiplantae</taxon>
        <taxon>Streptophyta</taxon>
        <taxon>Embryophyta</taxon>
        <taxon>Tracheophyta</taxon>
        <taxon>Spermatophyta</taxon>
        <taxon>Magnoliopsida</taxon>
        <taxon>Liliopsida</taxon>
        <taxon>Poales</taxon>
        <taxon>Poaceae</taxon>
        <taxon>BOP clade</taxon>
        <taxon>Oryzoideae</taxon>
        <taxon>Oryzeae</taxon>
        <taxon>Oryzinae</taxon>
        <taxon>Oryza</taxon>
        <taxon>Oryza meyeriana</taxon>
    </lineage>
</organism>
<name>A0A6G1FE20_9ORYZ</name>
<dbReference type="EMBL" id="SPHZ02000001">
    <property type="protein sequence ID" value="KAF0935170.1"/>
    <property type="molecule type" value="Genomic_DNA"/>
</dbReference>
<comment type="caution">
    <text evidence="2">The sequence shown here is derived from an EMBL/GenBank/DDBJ whole genome shotgun (WGS) entry which is preliminary data.</text>
</comment>
<accession>A0A6G1FE20</accession>
<dbReference type="AlphaFoldDB" id="A0A6G1FE20"/>
<evidence type="ECO:0000313" key="2">
    <source>
        <dbReference type="EMBL" id="KAF0935170.1"/>
    </source>
</evidence>
<sequence length="70" mass="7716">MADINPEDCVTLAQFNELRLNMEARANRIAQDVQNILACMQDFRPIDENASVHGEEDDEGAAAARAAREA</sequence>
<feature type="region of interest" description="Disordered" evidence="1">
    <location>
        <begin position="50"/>
        <end position="70"/>
    </location>
</feature>
<feature type="compositionally biased region" description="Low complexity" evidence="1">
    <location>
        <begin position="61"/>
        <end position="70"/>
    </location>
</feature>
<keyword evidence="3" id="KW-1185">Reference proteome</keyword>